<dbReference type="EMBL" id="AP025739">
    <property type="protein sequence ID" value="BDI29811.1"/>
    <property type="molecule type" value="Genomic_DNA"/>
</dbReference>
<dbReference type="KEGG" id="ccot:CCAX7_18620"/>
<reference evidence="1 2" key="1">
    <citation type="journal article" date="2019" name="Int. J. Syst. Evol. Microbiol.">
        <title>Capsulimonas corticalis gen. nov., sp. nov., an aerobic capsulated bacterium, of a novel bacterial order, Capsulimonadales ord. nov., of the class Armatimonadia of the phylum Armatimonadetes.</title>
        <authorList>
            <person name="Li J."/>
            <person name="Kudo C."/>
            <person name="Tonouchi A."/>
        </authorList>
    </citation>
    <scope>NUCLEOTIDE SEQUENCE [LARGE SCALE GENOMIC DNA]</scope>
    <source>
        <strain evidence="1 2">AX-7</strain>
    </source>
</reference>
<evidence type="ECO:0000313" key="2">
    <source>
        <dbReference type="Proteomes" id="UP000287394"/>
    </source>
</evidence>
<keyword evidence="2" id="KW-1185">Reference proteome</keyword>
<evidence type="ECO:0000313" key="1">
    <source>
        <dbReference type="EMBL" id="BDI29811.1"/>
    </source>
</evidence>
<name>A0A402D5Q8_9BACT</name>
<dbReference type="OrthoDB" id="6932697at2"/>
<accession>A0A402D5Q8</accession>
<organism evidence="1 2">
    <name type="scientific">Capsulimonas corticalis</name>
    <dbReference type="NCBI Taxonomy" id="2219043"/>
    <lineage>
        <taxon>Bacteria</taxon>
        <taxon>Bacillati</taxon>
        <taxon>Armatimonadota</taxon>
        <taxon>Armatimonadia</taxon>
        <taxon>Capsulimonadales</taxon>
        <taxon>Capsulimonadaceae</taxon>
        <taxon>Capsulimonas</taxon>
    </lineage>
</organism>
<proteinExistence type="predicted"/>
<protein>
    <submittedName>
        <fullName evidence="1">Uncharacterized protein</fullName>
    </submittedName>
</protein>
<sequence length="140" mass="15385">MDIAFIDPRKVKIRGQLPSGALHEADIQVCSPVSLLAMKGISIHDRIKGADKDAVDIDYILRRYPDGLTALGRVFKMDAYSSDGLVREGLQGVAKAFETLESIGPVSVASPDRYPNSEERAIVQQGAFLRAQRFLRLLNS</sequence>
<dbReference type="RefSeq" id="WP_119324751.1">
    <property type="nucleotide sequence ID" value="NZ_AP025739.1"/>
</dbReference>
<dbReference type="AlphaFoldDB" id="A0A402D5Q8"/>
<gene>
    <name evidence="1" type="ORF">CCAX7_18620</name>
</gene>
<dbReference type="Proteomes" id="UP000287394">
    <property type="component" value="Chromosome"/>
</dbReference>